<keyword evidence="7" id="KW-0347">Helicase</keyword>
<gene>
    <name evidence="13" type="ORF">T551_00413</name>
</gene>
<evidence type="ECO:0000256" key="11">
    <source>
        <dbReference type="ARBA" id="ARBA00047984"/>
    </source>
</evidence>
<dbReference type="Pfam" id="PF12513">
    <property type="entry name" value="SUV3_C"/>
    <property type="match status" value="1"/>
</dbReference>
<dbReference type="Pfam" id="PF22527">
    <property type="entry name" value="DEXQc_Suv3"/>
    <property type="match status" value="1"/>
</dbReference>
<evidence type="ECO:0000259" key="12">
    <source>
        <dbReference type="PROSITE" id="PS51194"/>
    </source>
</evidence>
<dbReference type="Pfam" id="PF00271">
    <property type="entry name" value="Helicase_C"/>
    <property type="match status" value="1"/>
</dbReference>
<evidence type="ECO:0000256" key="9">
    <source>
        <dbReference type="ARBA" id="ARBA00022946"/>
    </source>
</evidence>
<dbReference type="InterPro" id="IPR055206">
    <property type="entry name" value="DEXQc_SUV3"/>
</dbReference>
<dbReference type="CDD" id="cd18805">
    <property type="entry name" value="SF2_C_suv3"/>
    <property type="match status" value="1"/>
</dbReference>
<evidence type="ECO:0000313" key="14">
    <source>
        <dbReference type="Proteomes" id="UP000053447"/>
    </source>
</evidence>
<evidence type="ECO:0000256" key="7">
    <source>
        <dbReference type="ARBA" id="ARBA00022806"/>
    </source>
</evidence>
<comment type="cofactor">
    <cofactor evidence="2">
        <name>Mg(2+)</name>
        <dbReference type="ChEBI" id="CHEBI:18420"/>
    </cofactor>
</comment>
<dbReference type="FunFam" id="3.40.50.300:FF:000269">
    <property type="entry name" value="ATP-dependent RNA helicase SUPV3L1, mitochondrial"/>
    <property type="match status" value="1"/>
</dbReference>
<evidence type="ECO:0000256" key="3">
    <source>
        <dbReference type="ARBA" id="ARBA00004173"/>
    </source>
</evidence>
<dbReference type="RefSeq" id="XP_018231015.1">
    <property type="nucleotide sequence ID" value="XM_018372679.1"/>
</dbReference>
<dbReference type="PROSITE" id="PS51194">
    <property type="entry name" value="HELICASE_CTER"/>
    <property type="match status" value="1"/>
</dbReference>
<keyword evidence="9" id="KW-0809">Transit peptide</keyword>
<dbReference type="FunFam" id="3.40.50.300:FF:000957">
    <property type="entry name" value="ATP-dependent RNA helicase SUV3L, mitochondrial"/>
    <property type="match status" value="1"/>
</dbReference>
<comment type="catalytic activity">
    <reaction evidence="11">
        <text>ATP + H2O = ADP + phosphate + H(+)</text>
        <dbReference type="Rhea" id="RHEA:13065"/>
        <dbReference type="ChEBI" id="CHEBI:15377"/>
        <dbReference type="ChEBI" id="CHEBI:15378"/>
        <dbReference type="ChEBI" id="CHEBI:30616"/>
        <dbReference type="ChEBI" id="CHEBI:43474"/>
        <dbReference type="ChEBI" id="CHEBI:456216"/>
        <dbReference type="EC" id="3.6.4.13"/>
    </reaction>
</comment>
<keyword evidence="8" id="KW-0067">ATP-binding</keyword>
<dbReference type="EC" id="3.6.4.13" evidence="4"/>
<dbReference type="GO" id="GO:0005524">
    <property type="term" value="F:ATP binding"/>
    <property type="evidence" value="ECO:0007669"/>
    <property type="project" value="UniProtKB-KW"/>
</dbReference>
<organism evidence="13 14">
    <name type="scientific">Pneumocystis jirovecii (strain RU7)</name>
    <name type="common">Human pneumocystis pneumonia agent</name>
    <dbReference type="NCBI Taxonomy" id="1408657"/>
    <lineage>
        <taxon>Eukaryota</taxon>
        <taxon>Fungi</taxon>
        <taxon>Dikarya</taxon>
        <taxon>Ascomycota</taxon>
        <taxon>Taphrinomycotina</taxon>
        <taxon>Pneumocystomycetes</taxon>
        <taxon>Pneumocystaceae</taxon>
        <taxon>Pneumocystis</taxon>
    </lineage>
</organism>
<dbReference type="InterPro" id="IPR041082">
    <property type="entry name" value="Suv3_C_1"/>
</dbReference>
<evidence type="ECO:0000256" key="10">
    <source>
        <dbReference type="ARBA" id="ARBA00023128"/>
    </source>
</evidence>
<dbReference type="eggNOG" id="KOG0953">
    <property type="taxonomic scope" value="Eukaryota"/>
</dbReference>
<keyword evidence="6" id="KW-0378">Hydrolase</keyword>
<proteinExistence type="predicted"/>
<reference evidence="14" key="1">
    <citation type="journal article" date="2016" name="Nat. Commun.">
        <title>Genome analysis of three Pneumocystis species reveals adaptation mechanisms to life exclusively in mammalian hosts.</title>
        <authorList>
            <person name="Ma L."/>
            <person name="Chen Z."/>
            <person name="Huang D.W."/>
            <person name="Kutty G."/>
            <person name="Ishihara M."/>
            <person name="Wang H."/>
            <person name="Abouelleil A."/>
            <person name="Bishop L."/>
            <person name="Davey E."/>
            <person name="Deng R."/>
            <person name="Deng X."/>
            <person name="Fan L."/>
            <person name="Fantoni G."/>
            <person name="Fitzgerald M."/>
            <person name="Gogineni E."/>
            <person name="Goldberg J.M."/>
            <person name="Handley G."/>
            <person name="Hu X."/>
            <person name="Huber C."/>
            <person name="Jiao X."/>
            <person name="Jones K."/>
            <person name="Levin J.Z."/>
            <person name="Liu Y."/>
            <person name="Macdonald P."/>
            <person name="Melnikov A."/>
            <person name="Raley C."/>
            <person name="Sassi M."/>
            <person name="Sherman B.T."/>
            <person name="Song X."/>
            <person name="Sykes S."/>
            <person name="Tran B."/>
            <person name="Walsh L."/>
            <person name="Xia Y."/>
            <person name="Yang J."/>
            <person name="Young S."/>
            <person name="Zeng Q."/>
            <person name="Zheng X."/>
            <person name="Stephens R."/>
            <person name="Nusbaum C."/>
            <person name="Birren B.W."/>
            <person name="Azadi P."/>
            <person name="Lempicki R.A."/>
            <person name="Cuomo C.A."/>
            <person name="Kovacs J.A."/>
        </authorList>
    </citation>
    <scope>NUCLEOTIDE SEQUENCE [LARGE SCALE GENOMIC DNA]</scope>
    <source>
        <strain evidence="14">RU7</strain>
    </source>
</reference>
<dbReference type="InterPro" id="IPR022192">
    <property type="entry name" value="SUV3_C"/>
</dbReference>
<dbReference type="Pfam" id="PF18147">
    <property type="entry name" value="Suv3_C_1"/>
    <property type="match status" value="1"/>
</dbReference>
<dbReference type="InterPro" id="IPR027417">
    <property type="entry name" value="P-loop_NTPase"/>
</dbReference>
<dbReference type="PANTHER" id="PTHR12131:SF1">
    <property type="entry name" value="ATP-DEPENDENT RNA HELICASE SUPV3L1, MITOCHONDRIAL-RELATED"/>
    <property type="match status" value="1"/>
</dbReference>
<evidence type="ECO:0000256" key="8">
    <source>
        <dbReference type="ARBA" id="ARBA00022840"/>
    </source>
</evidence>
<evidence type="ECO:0000256" key="1">
    <source>
        <dbReference type="ARBA" id="ARBA00001936"/>
    </source>
</evidence>
<dbReference type="Proteomes" id="UP000053447">
    <property type="component" value="Unassembled WGS sequence"/>
</dbReference>
<dbReference type="GO" id="GO:0000965">
    <property type="term" value="P:mitochondrial RNA 3'-end processing"/>
    <property type="evidence" value="ECO:0007669"/>
    <property type="project" value="TreeGrafter"/>
</dbReference>
<keyword evidence="10" id="KW-0496">Mitochondrion</keyword>
<dbReference type="Gene3D" id="3.40.50.300">
    <property type="entry name" value="P-loop containing nucleotide triphosphate hydrolases"/>
    <property type="match status" value="2"/>
</dbReference>
<name>A0A0W4ZVE6_PNEJ7</name>
<dbReference type="OrthoDB" id="6692397at2759"/>
<dbReference type="Gene3D" id="1.20.272.40">
    <property type="match status" value="1"/>
</dbReference>
<dbReference type="PANTHER" id="PTHR12131">
    <property type="entry name" value="ATP-DEPENDENT RNA AND DNA HELICASE"/>
    <property type="match status" value="1"/>
</dbReference>
<accession>A0A0W4ZVE6</accession>
<evidence type="ECO:0000256" key="5">
    <source>
        <dbReference type="ARBA" id="ARBA00022741"/>
    </source>
</evidence>
<evidence type="ECO:0000256" key="2">
    <source>
        <dbReference type="ARBA" id="ARBA00001946"/>
    </source>
</evidence>
<dbReference type="GO" id="GO:0016787">
    <property type="term" value="F:hydrolase activity"/>
    <property type="evidence" value="ECO:0007669"/>
    <property type="project" value="UniProtKB-KW"/>
</dbReference>
<dbReference type="Gene3D" id="1.20.58.1080">
    <property type="match status" value="1"/>
</dbReference>
<dbReference type="VEuPathDB" id="FungiDB:T551_00413"/>
<dbReference type="SMART" id="SM00490">
    <property type="entry name" value="HELICc"/>
    <property type="match status" value="1"/>
</dbReference>
<dbReference type="STRING" id="1408657.A0A0W4ZVE6"/>
<feature type="domain" description="Helicase C-terminal" evidence="12">
    <location>
        <begin position="350"/>
        <end position="501"/>
    </location>
</feature>
<evidence type="ECO:0000256" key="6">
    <source>
        <dbReference type="ARBA" id="ARBA00022801"/>
    </source>
</evidence>
<dbReference type="AlphaFoldDB" id="A0A0W4ZVE6"/>
<dbReference type="EMBL" id="LFWA01000002">
    <property type="protein sequence ID" value="KTW32323.1"/>
    <property type="molecule type" value="Genomic_DNA"/>
</dbReference>
<comment type="subcellular location">
    <subcellularLocation>
        <location evidence="3">Mitochondrion</location>
    </subcellularLocation>
</comment>
<dbReference type="InterPro" id="IPR050699">
    <property type="entry name" value="RNA-DNA_Helicase"/>
</dbReference>
<protein>
    <recommendedName>
        <fullName evidence="4">RNA helicase</fullName>
        <ecNumber evidence="4">3.6.4.13</ecNumber>
    </recommendedName>
</protein>
<comment type="caution">
    <text evidence="13">The sequence shown here is derived from an EMBL/GenBank/DDBJ whole genome shotgun (WGS) entry which is preliminary data.</text>
</comment>
<keyword evidence="5" id="KW-0547">Nucleotide-binding</keyword>
<comment type="cofactor">
    <cofactor evidence="1">
        <name>Mn(2+)</name>
        <dbReference type="ChEBI" id="CHEBI:29035"/>
    </cofactor>
</comment>
<sequence>MSYMCLFSTQHFFSELRILRSHLKCFFPNEKQICTFFSLYSCKKSAYISKTSRFLKSRRKTVQKTRKIDPYGSFKKLVRLRIEYFKHIRLFENLIETKYSMQKEVQELPHLFRKILMKLLVDPRKFENMDGYPNIRDLRSAYSLESVHGLDKALKKSFLTFLMVKKLSVPEINRQKSISDMRYPSEWFPNARAIERSWYLHIGPTNSGKTYQALKKLEKARSGWFAGPLRLLAHEIFDKMMKKGIVCNLITGEEQKIIDKNAALHISTVEMVNLDKLMDIIVIDEVQMIADPHRGWAWTQVLLGVQASEIHLCGEESSVELILKIAKSMGEKVKIYHYKRLNPLEPLKQSLYGDLTKVESGDCIVTFSRRDIFSLKKKIEEKTGQRCAVAYGGLPPETRNEQARLFNDPNNDYHVLVASDAIGMGLNLNIRRIIFERLKKWNGIKHLPIPVSQIKQIAGRAGRYKFIPTQNASESSAAKGYVTSLQQKDIKSLHIALSQPIQMLKKASLFPPLHIQESFASFFQPGTSLSLIIKRLKQLSKTTGFYIISDTTQQQNILELLEQINNLTVSERLILSAAPVNLKDSGVKSAFLAFATIIGLGKPKNILEIPEVDLECLDFEFDLELKQLERLETLHKTLLLFLWLSTRFPSILLSGPECQDIKKECEHYINKNLSKINYVHG</sequence>
<evidence type="ECO:0000256" key="4">
    <source>
        <dbReference type="ARBA" id="ARBA00012552"/>
    </source>
</evidence>
<dbReference type="CDD" id="cd17913">
    <property type="entry name" value="DEXQc_Suv3"/>
    <property type="match status" value="1"/>
</dbReference>
<dbReference type="GO" id="GO:0045025">
    <property type="term" value="C:mitochondrial degradosome"/>
    <property type="evidence" value="ECO:0007669"/>
    <property type="project" value="TreeGrafter"/>
</dbReference>
<evidence type="ECO:0000313" key="13">
    <source>
        <dbReference type="EMBL" id="KTW32323.1"/>
    </source>
</evidence>
<dbReference type="SUPFAM" id="SSF52540">
    <property type="entry name" value="P-loop containing nucleoside triphosphate hydrolases"/>
    <property type="match status" value="1"/>
</dbReference>
<dbReference type="GeneID" id="28938934"/>
<keyword evidence="14" id="KW-1185">Reference proteome</keyword>
<dbReference type="InterPro" id="IPR001650">
    <property type="entry name" value="Helicase_C-like"/>
</dbReference>
<dbReference type="GO" id="GO:0003724">
    <property type="term" value="F:RNA helicase activity"/>
    <property type="evidence" value="ECO:0007669"/>
    <property type="project" value="UniProtKB-EC"/>
</dbReference>
<dbReference type="InterPro" id="IPR044774">
    <property type="entry name" value="Suv3_DEXQc"/>
</dbReference>